<feature type="region of interest" description="Disordered" evidence="7">
    <location>
        <begin position="73"/>
        <end position="121"/>
    </location>
</feature>
<feature type="compositionally biased region" description="Polar residues" evidence="7">
    <location>
        <begin position="87"/>
        <end position="107"/>
    </location>
</feature>
<dbReference type="GO" id="GO:0030154">
    <property type="term" value="P:cell differentiation"/>
    <property type="evidence" value="ECO:0007669"/>
    <property type="project" value="UniProtKB-KW"/>
</dbReference>
<dbReference type="PANTHER" id="PTHR17005">
    <property type="entry name" value="MALE-ENHANCED ANTIGEN-1"/>
    <property type="match status" value="1"/>
</dbReference>
<evidence type="ECO:0000256" key="6">
    <source>
        <dbReference type="ARBA" id="ARBA00022871"/>
    </source>
</evidence>
<comment type="function">
    <text evidence="1">May play an important role in spermatogenesis and/or testis development.</text>
</comment>
<dbReference type="AlphaFoldDB" id="A0A7R9JWL9"/>
<dbReference type="InterPro" id="IPR009685">
    <property type="entry name" value="MEA1"/>
</dbReference>
<keyword evidence="4" id="KW-0597">Phosphoprotein</keyword>
<evidence type="ECO:0000256" key="4">
    <source>
        <dbReference type="ARBA" id="ARBA00022553"/>
    </source>
</evidence>
<evidence type="ECO:0000256" key="3">
    <source>
        <dbReference type="ARBA" id="ARBA00022473"/>
    </source>
</evidence>
<keyword evidence="6" id="KW-0744">Spermatogenesis</keyword>
<dbReference type="GO" id="GO:0007283">
    <property type="term" value="P:spermatogenesis"/>
    <property type="evidence" value="ECO:0007669"/>
    <property type="project" value="UniProtKB-KW"/>
</dbReference>
<protein>
    <recommendedName>
        <fullName evidence="2">Male-enhanced antigen 1</fullName>
    </recommendedName>
</protein>
<dbReference type="EMBL" id="OE840663">
    <property type="protein sequence ID" value="CAD7591872.1"/>
    <property type="molecule type" value="Genomic_DNA"/>
</dbReference>
<evidence type="ECO:0000256" key="7">
    <source>
        <dbReference type="SAM" id="MobiDB-lite"/>
    </source>
</evidence>
<evidence type="ECO:0000256" key="5">
    <source>
        <dbReference type="ARBA" id="ARBA00022782"/>
    </source>
</evidence>
<evidence type="ECO:0000256" key="1">
    <source>
        <dbReference type="ARBA" id="ARBA00002540"/>
    </source>
</evidence>
<evidence type="ECO:0000256" key="2">
    <source>
        <dbReference type="ARBA" id="ARBA00022245"/>
    </source>
</evidence>
<sequence length="236" mass="25443">MDTSLANNNSDTLPESSMQVVDFFGCTVSCSHKFCLSRQVSSVTIMVAQWLPEPGEENAISSVSPEVVMNIAESSDSEDEVAEPSEQGYQPLSQEDPSSLVVTQSGSSDEESNENASGGVCIDGTHGEEAAIDMGIKLNTTSNERKGSFSKETSDEIPIHFNVHTTGEQVEVWSNSTAQPNIEIGAEQAEQIRTAMSSFTLPSSAIPAWAASVPEDEWKQQLLARIKNLQQSTSHK</sequence>
<reference evidence="8" key="1">
    <citation type="submission" date="2020-11" db="EMBL/GenBank/DDBJ databases">
        <authorList>
            <person name="Tran Van P."/>
        </authorList>
    </citation>
    <scope>NUCLEOTIDE SEQUENCE</scope>
</reference>
<accession>A0A7R9JWL9</accession>
<proteinExistence type="predicted"/>
<keyword evidence="3" id="KW-0217">Developmental protein</keyword>
<gene>
    <name evidence="8" type="ORF">TGEB3V08_LOCUS4733</name>
</gene>
<dbReference type="Pfam" id="PF06910">
    <property type="entry name" value="MEA1"/>
    <property type="match status" value="1"/>
</dbReference>
<evidence type="ECO:0000313" key="8">
    <source>
        <dbReference type="EMBL" id="CAD7591872.1"/>
    </source>
</evidence>
<organism evidence="8">
    <name type="scientific">Timema genevievae</name>
    <name type="common">Walking stick</name>
    <dbReference type="NCBI Taxonomy" id="629358"/>
    <lineage>
        <taxon>Eukaryota</taxon>
        <taxon>Metazoa</taxon>
        <taxon>Ecdysozoa</taxon>
        <taxon>Arthropoda</taxon>
        <taxon>Hexapoda</taxon>
        <taxon>Insecta</taxon>
        <taxon>Pterygota</taxon>
        <taxon>Neoptera</taxon>
        <taxon>Polyneoptera</taxon>
        <taxon>Phasmatodea</taxon>
        <taxon>Timematodea</taxon>
        <taxon>Timematoidea</taxon>
        <taxon>Timematidae</taxon>
        <taxon>Timema</taxon>
    </lineage>
</organism>
<name>A0A7R9JWL9_TIMGE</name>
<keyword evidence="5" id="KW-0221">Differentiation</keyword>